<dbReference type="InterPro" id="IPR009057">
    <property type="entry name" value="Homeodomain-like_sf"/>
</dbReference>
<accession>A0A1V9F5Y2</accession>
<keyword evidence="5" id="KW-1185">Reference proteome</keyword>
<dbReference type="PROSITE" id="PS01124">
    <property type="entry name" value="HTH_ARAC_FAMILY_2"/>
    <property type="match status" value="1"/>
</dbReference>
<dbReference type="InterPro" id="IPR029062">
    <property type="entry name" value="Class_I_gatase-like"/>
</dbReference>
<evidence type="ECO:0000256" key="2">
    <source>
        <dbReference type="ARBA" id="ARBA00023163"/>
    </source>
</evidence>
<dbReference type="Proteomes" id="UP000192276">
    <property type="component" value="Unassembled WGS sequence"/>
</dbReference>
<name>A0A1V9F5Y2_9BACT</name>
<sequence length="326" mass="36806">MKHISILIPHDAVMASIVDPRILFTGVNDFLESTGKPPAFKVQLVGLTREVQLHNGTFTVHADALTGDIKKTDLILVPAIGGDLKAAIKKNEGFLPWIVDQYHKGAEVGSLCIGAFLLAATGLLNGKECSSHWRQANEFREMFPEVTLVDGRIVTEQQGLYSSGGATSYWNMLLHLVEKHAGREMAIMAAKVFALEIDRKTQSPFIMFNGQKKHEDEPIKQAQEFIEKNVMERISVEELAIKYAIGKRHFIRRFKKATNNTPIEYIQRVKIEAAKKQLENSRKNVNEVMYDVGYSDIKAFRTVFRKITGLSPIEYRNKYNKEGVEV</sequence>
<dbReference type="SMART" id="SM00342">
    <property type="entry name" value="HTH_ARAC"/>
    <property type="match status" value="1"/>
</dbReference>
<feature type="domain" description="HTH araC/xylS-type" evidence="3">
    <location>
        <begin position="220"/>
        <end position="318"/>
    </location>
</feature>
<dbReference type="PANTHER" id="PTHR43130:SF3">
    <property type="entry name" value="HTH-TYPE TRANSCRIPTIONAL REGULATOR RV1931C"/>
    <property type="match status" value="1"/>
</dbReference>
<proteinExistence type="predicted"/>
<dbReference type="SUPFAM" id="SSF52317">
    <property type="entry name" value="Class I glutamine amidotransferase-like"/>
    <property type="match status" value="1"/>
</dbReference>
<evidence type="ECO:0000259" key="3">
    <source>
        <dbReference type="PROSITE" id="PS01124"/>
    </source>
</evidence>
<reference evidence="5" key="1">
    <citation type="submission" date="2016-04" db="EMBL/GenBank/DDBJ databases">
        <authorList>
            <person name="Chen L."/>
            <person name="Zhuang W."/>
            <person name="Wang G."/>
        </authorList>
    </citation>
    <scope>NUCLEOTIDE SEQUENCE [LARGE SCALE GENOMIC DNA]</scope>
    <source>
        <strain evidence="5">208</strain>
    </source>
</reference>
<dbReference type="RefSeq" id="WP_081169642.1">
    <property type="nucleotide sequence ID" value="NZ_LWBP01000210.1"/>
</dbReference>
<dbReference type="SUPFAM" id="SSF46689">
    <property type="entry name" value="Homeodomain-like"/>
    <property type="match status" value="2"/>
</dbReference>
<dbReference type="STRING" id="550983.A4R26_06335"/>
<evidence type="ECO:0000313" key="4">
    <source>
        <dbReference type="EMBL" id="OQP53758.1"/>
    </source>
</evidence>
<dbReference type="Gene3D" id="3.40.50.880">
    <property type="match status" value="1"/>
</dbReference>
<dbReference type="CDD" id="cd03138">
    <property type="entry name" value="GATase1_AraC_2"/>
    <property type="match status" value="1"/>
</dbReference>
<dbReference type="PANTHER" id="PTHR43130">
    <property type="entry name" value="ARAC-FAMILY TRANSCRIPTIONAL REGULATOR"/>
    <property type="match status" value="1"/>
</dbReference>
<keyword evidence="2" id="KW-0804">Transcription</keyword>
<dbReference type="InterPro" id="IPR002818">
    <property type="entry name" value="DJ-1/PfpI"/>
</dbReference>
<organism evidence="4 5">
    <name type="scientific">Niastella populi</name>
    <dbReference type="NCBI Taxonomy" id="550983"/>
    <lineage>
        <taxon>Bacteria</taxon>
        <taxon>Pseudomonadati</taxon>
        <taxon>Bacteroidota</taxon>
        <taxon>Chitinophagia</taxon>
        <taxon>Chitinophagales</taxon>
        <taxon>Chitinophagaceae</taxon>
        <taxon>Niastella</taxon>
    </lineage>
</organism>
<protein>
    <submittedName>
        <fullName evidence="4">AraC family transcriptional regulator</fullName>
    </submittedName>
</protein>
<evidence type="ECO:0000256" key="1">
    <source>
        <dbReference type="ARBA" id="ARBA00023015"/>
    </source>
</evidence>
<dbReference type="Pfam" id="PF01965">
    <property type="entry name" value="DJ-1_PfpI"/>
    <property type="match status" value="1"/>
</dbReference>
<dbReference type="InterPro" id="IPR018060">
    <property type="entry name" value="HTH_AraC"/>
</dbReference>
<dbReference type="GO" id="GO:0003700">
    <property type="term" value="F:DNA-binding transcription factor activity"/>
    <property type="evidence" value="ECO:0007669"/>
    <property type="project" value="InterPro"/>
</dbReference>
<keyword evidence="1" id="KW-0805">Transcription regulation</keyword>
<dbReference type="GO" id="GO:0043565">
    <property type="term" value="F:sequence-specific DNA binding"/>
    <property type="evidence" value="ECO:0007669"/>
    <property type="project" value="InterPro"/>
</dbReference>
<dbReference type="EMBL" id="LWBP01000210">
    <property type="protein sequence ID" value="OQP53758.1"/>
    <property type="molecule type" value="Genomic_DNA"/>
</dbReference>
<dbReference type="Pfam" id="PF12833">
    <property type="entry name" value="HTH_18"/>
    <property type="match status" value="1"/>
</dbReference>
<comment type="caution">
    <text evidence="4">The sequence shown here is derived from an EMBL/GenBank/DDBJ whole genome shotgun (WGS) entry which is preliminary data.</text>
</comment>
<gene>
    <name evidence="4" type="ORF">A4R26_06335</name>
</gene>
<dbReference type="InterPro" id="IPR052158">
    <property type="entry name" value="INH-QAR"/>
</dbReference>
<evidence type="ECO:0000313" key="5">
    <source>
        <dbReference type="Proteomes" id="UP000192276"/>
    </source>
</evidence>
<dbReference type="AlphaFoldDB" id="A0A1V9F5Y2"/>
<dbReference type="OrthoDB" id="9803764at2"/>
<dbReference type="Gene3D" id="1.10.10.60">
    <property type="entry name" value="Homeodomain-like"/>
    <property type="match status" value="2"/>
</dbReference>